<proteinExistence type="predicted"/>
<organism evidence="1 2">
    <name type="scientific">Diploptera punctata</name>
    <name type="common">Pacific beetle cockroach</name>
    <dbReference type="NCBI Taxonomy" id="6984"/>
    <lineage>
        <taxon>Eukaryota</taxon>
        <taxon>Metazoa</taxon>
        <taxon>Ecdysozoa</taxon>
        <taxon>Arthropoda</taxon>
        <taxon>Hexapoda</taxon>
        <taxon>Insecta</taxon>
        <taxon>Pterygota</taxon>
        <taxon>Neoptera</taxon>
        <taxon>Polyneoptera</taxon>
        <taxon>Dictyoptera</taxon>
        <taxon>Blattodea</taxon>
        <taxon>Blaberoidea</taxon>
        <taxon>Blaberidae</taxon>
        <taxon>Diplopterinae</taxon>
        <taxon>Diploptera</taxon>
    </lineage>
</organism>
<accession>A0AAD8E2N7</accession>
<reference evidence="1" key="2">
    <citation type="submission" date="2023-05" db="EMBL/GenBank/DDBJ databases">
        <authorList>
            <person name="Fouks B."/>
        </authorList>
    </citation>
    <scope>NUCLEOTIDE SEQUENCE</scope>
    <source>
        <strain evidence="1">Stay&amp;Tobe</strain>
        <tissue evidence="1">Testes</tissue>
    </source>
</reference>
<dbReference type="Proteomes" id="UP001233999">
    <property type="component" value="Unassembled WGS sequence"/>
</dbReference>
<dbReference type="AlphaFoldDB" id="A0AAD8E2N7"/>
<dbReference type="EMBL" id="JASPKZ010010239">
    <property type="protein sequence ID" value="KAJ9575125.1"/>
    <property type="molecule type" value="Genomic_DNA"/>
</dbReference>
<protein>
    <submittedName>
        <fullName evidence="1">Uncharacterized protein</fullName>
    </submittedName>
</protein>
<feature type="non-terminal residue" evidence="1">
    <location>
        <position position="1"/>
    </location>
</feature>
<evidence type="ECO:0000313" key="1">
    <source>
        <dbReference type="EMBL" id="KAJ9575125.1"/>
    </source>
</evidence>
<reference evidence="1" key="1">
    <citation type="journal article" date="2023" name="IScience">
        <title>Live-bearing cockroach genome reveals convergent evolutionary mechanisms linked to viviparity in insects and beyond.</title>
        <authorList>
            <person name="Fouks B."/>
            <person name="Harrison M.C."/>
            <person name="Mikhailova A.A."/>
            <person name="Marchal E."/>
            <person name="English S."/>
            <person name="Carruthers M."/>
            <person name="Jennings E.C."/>
            <person name="Chiamaka E.L."/>
            <person name="Frigard R.A."/>
            <person name="Pippel M."/>
            <person name="Attardo G.M."/>
            <person name="Benoit J.B."/>
            <person name="Bornberg-Bauer E."/>
            <person name="Tobe S.S."/>
        </authorList>
    </citation>
    <scope>NUCLEOTIDE SEQUENCE</scope>
    <source>
        <strain evidence="1">Stay&amp;Tobe</strain>
    </source>
</reference>
<sequence>KWLYKLHCQRTENFEMKNELPIKVKQIVKEENKQFLALVVAIEPYRSRFGLKQYFRLTENVLSNHTSKLFYMSQLFAKKNLTNTYSYLPIATGLPTSFFLCVHFLSDICISNKFFLIHILSIHIDKSCEVTSGPCEGCFEFCIRAAQQFSHLCLIGMN</sequence>
<evidence type="ECO:0000313" key="2">
    <source>
        <dbReference type="Proteomes" id="UP001233999"/>
    </source>
</evidence>
<feature type="non-terminal residue" evidence="1">
    <location>
        <position position="158"/>
    </location>
</feature>
<name>A0AAD8E2N7_DIPPU</name>
<keyword evidence="2" id="KW-1185">Reference proteome</keyword>
<comment type="caution">
    <text evidence="1">The sequence shown here is derived from an EMBL/GenBank/DDBJ whole genome shotgun (WGS) entry which is preliminary data.</text>
</comment>
<gene>
    <name evidence="1" type="ORF">L9F63_007711</name>
</gene>